<name>A0A0D2X0R7_CAPO3</name>
<comment type="function">
    <text evidence="7">Component of the Mediator complex, a coactivator involved in the regulated transcription of nearly all RNA polymerase II-dependent genes. Mediator functions as a bridge to convey information from gene-specific regulatory proteins to the basal RNA polymerase II transcription machinery. Mediator is recruited to promoters by direct interactions with regulatory proteins and serves as a scaffold for the assembly of a functional preinitiation complex with RNA polymerase II and the general transcription factors.</text>
</comment>
<feature type="compositionally biased region" description="Low complexity" evidence="8">
    <location>
        <begin position="14"/>
        <end position="24"/>
    </location>
</feature>
<dbReference type="Proteomes" id="UP000008743">
    <property type="component" value="Unassembled WGS sequence"/>
</dbReference>
<dbReference type="AlphaFoldDB" id="A0A0D2X0R7"/>
<accession>A0A0D2X0R7</accession>
<evidence type="ECO:0000256" key="6">
    <source>
        <dbReference type="ARBA" id="ARBA00023242"/>
    </source>
</evidence>
<evidence type="ECO:0000256" key="4">
    <source>
        <dbReference type="ARBA" id="ARBA00023159"/>
    </source>
</evidence>
<dbReference type="PhylomeDB" id="A0A0D2X0R7"/>
<evidence type="ECO:0000256" key="2">
    <source>
        <dbReference type="ARBA" id="ARBA00008089"/>
    </source>
</evidence>
<comment type="subunit">
    <text evidence="7">Component of the Mediator complex.</text>
</comment>
<proteinExistence type="inferred from homology"/>
<keyword evidence="5 7" id="KW-0804">Transcription</keyword>
<feature type="region of interest" description="Disordered" evidence="8">
    <location>
        <begin position="133"/>
        <end position="154"/>
    </location>
</feature>
<dbReference type="GO" id="GO:0003712">
    <property type="term" value="F:transcription coregulator activity"/>
    <property type="evidence" value="ECO:0007669"/>
    <property type="project" value="InterPro"/>
</dbReference>
<dbReference type="InParanoid" id="A0A0D2X0R7"/>
<sequence length="169" mass="18198">MQSARESRPGTPMVVTSASATPVPTPPVASAAPQLVPEQFVFLPMVVQLLETLRSTEDAVSLSAHRLVAGLNAKIAQCRQVLDALAGAQYTQEQQEQLIKHYEDALVHKRDLIRQYQALPVFQRALENTLSASAERSSHNATDAQQENGDAASTIAVDPLSVTAEPMAL</sequence>
<evidence type="ECO:0000256" key="7">
    <source>
        <dbReference type="RuleBase" id="RU364145"/>
    </source>
</evidence>
<dbReference type="Pfam" id="PF07544">
    <property type="entry name" value="Med9"/>
    <property type="match status" value="1"/>
</dbReference>
<feature type="region of interest" description="Disordered" evidence="8">
    <location>
        <begin position="1"/>
        <end position="24"/>
    </location>
</feature>
<evidence type="ECO:0000256" key="5">
    <source>
        <dbReference type="ARBA" id="ARBA00023163"/>
    </source>
</evidence>
<reference evidence="10" key="1">
    <citation type="submission" date="2011-02" db="EMBL/GenBank/DDBJ databases">
        <title>The Genome Sequence of Capsaspora owczarzaki ATCC 30864.</title>
        <authorList>
            <person name="Russ C."/>
            <person name="Cuomo C."/>
            <person name="Burger G."/>
            <person name="Gray M.W."/>
            <person name="Holland P.W.H."/>
            <person name="King N."/>
            <person name="Lang F.B.F."/>
            <person name="Roger A.J."/>
            <person name="Ruiz-Trillo I."/>
            <person name="Young S.K."/>
            <person name="Zeng Q."/>
            <person name="Gargeya S."/>
            <person name="Alvarado L."/>
            <person name="Berlin A."/>
            <person name="Chapman S.B."/>
            <person name="Chen Z."/>
            <person name="Freedman E."/>
            <person name="Gellesch M."/>
            <person name="Goldberg J."/>
            <person name="Griggs A."/>
            <person name="Gujja S."/>
            <person name="Heilman E."/>
            <person name="Heiman D."/>
            <person name="Howarth C."/>
            <person name="Mehta T."/>
            <person name="Neiman D."/>
            <person name="Pearson M."/>
            <person name="Roberts A."/>
            <person name="Saif S."/>
            <person name="Shea T."/>
            <person name="Shenoy N."/>
            <person name="Sisk P."/>
            <person name="Stolte C."/>
            <person name="Sykes S."/>
            <person name="White J."/>
            <person name="Yandava C."/>
            <person name="Haas B."/>
            <person name="Nusbaum C."/>
            <person name="Birren B."/>
        </authorList>
    </citation>
    <scope>NUCLEOTIDE SEQUENCE</scope>
    <source>
        <strain evidence="10">ATCC 30864</strain>
    </source>
</reference>
<keyword evidence="3 7" id="KW-0805">Transcription regulation</keyword>
<keyword evidence="4 7" id="KW-0010">Activator</keyword>
<comment type="subcellular location">
    <subcellularLocation>
        <location evidence="1 7">Nucleus</location>
    </subcellularLocation>
</comment>
<feature type="compositionally biased region" description="Polar residues" evidence="8">
    <location>
        <begin position="133"/>
        <end position="148"/>
    </location>
</feature>
<protein>
    <recommendedName>
        <fullName evidence="7">Mediator of RNA polymerase II transcription subunit 9</fullName>
    </recommendedName>
    <alternativeName>
        <fullName evidence="7">Mediator complex subunit 9</fullName>
    </alternativeName>
</protein>
<evidence type="ECO:0000256" key="3">
    <source>
        <dbReference type="ARBA" id="ARBA00023015"/>
    </source>
</evidence>
<evidence type="ECO:0000256" key="1">
    <source>
        <dbReference type="ARBA" id="ARBA00004123"/>
    </source>
</evidence>
<dbReference type="EMBL" id="KE346360">
    <property type="protein sequence ID" value="KJE89529.1"/>
    <property type="molecule type" value="Genomic_DNA"/>
</dbReference>
<keyword evidence="10" id="KW-1185">Reference proteome</keyword>
<gene>
    <name evidence="7" type="primary">MED9</name>
    <name evidence="9" type="ORF">CAOG_000979</name>
</gene>
<dbReference type="InterPro" id="IPR011425">
    <property type="entry name" value="Med9"/>
</dbReference>
<evidence type="ECO:0000256" key="8">
    <source>
        <dbReference type="SAM" id="MobiDB-lite"/>
    </source>
</evidence>
<comment type="similarity">
    <text evidence="2 7">Belongs to the Mediator complex subunit 9 family.</text>
</comment>
<dbReference type="RefSeq" id="XP_004365850.2">
    <property type="nucleotide sequence ID" value="XM_004365793.2"/>
</dbReference>
<keyword evidence="6 7" id="KW-0539">Nucleus</keyword>
<organism evidence="9 10">
    <name type="scientific">Capsaspora owczarzaki (strain ATCC 30864)</name>
    <dbReference type="NCBI Taxonomy" id="595528"/>
    <lineage>
        <taxon>Eukaryota</taxon>
        <taxon>Filasterea</taxon>
        <taxon>Capsaspora</taxon>
    </lineage>
</organism>
<evidence type="ECO:0000313" key="9">
    <source>
        <dbReference type="EMBL" id="KJE89529.1"/>
    </source>
</evidence>
<dbReference type="GO" id="GO:0006357">
    <property type="term" value="P:regulation of transcription by RNA polymerase II"/>
    <property type="evidence" value="ECO:0007669"/>
    <property type="project" value="InterPro"/>
</dbReference>
<evidence type="ECO:0000313" key="10">
    <source>
        <dbReference type="Proteomes" id="UP000008743"/>
    </source>
</evidence>
<dbReference type="GO" id="GO:0016592">
    <property type="term" value="C:mediator complex"/>
    <property type="evidence" value="ECO:0007669"/>
    <property type="project" value="InterPro"/>
</dbReference>